<accession>A0A1M4T230</accession>
<dbReference type="PANTHER" id="PTHR33546">
    <property type="entry name" value="LARGE, MULTIFUNCTIONAL SECRETED PROTEIN-RELATED"/>
    <property type="match status" value="1"/>
</dbReference>
<reference evidence="3 4" key="1">
    <citation type="submission" date="2016-11" db="EMBL/GenBank/DDBJ databases">
        <authorList>
            <person name="Jaros S."/>
            <person name="Januszkiewicz K."/>
            <person name="Wedrychowicz H."/>
        </authorList>
    </citation>
    <scope>NUCLEOTIDE SEQUENCE [LARGE SCALE GENOMIC DNA]</scope>
    <source>
        <strain evidence="3 4">DSM 19980</strain>
    </source>
</reference>
<dbReference type="EMBL" id="FQUJ01000002">
    <property type="protein sequence ID" value="SHE38460.1"/>
    <property type="molecule type" value="Genomic_DNA"/>
</dbReference>
<organism evidence="3 4">
    <name type="scientific">Modicisalibacter ilicicola DSM 19980</name>
    <dbReference type="NCBI Taxonomy" id="1121942"/>
    <lineage>
        <taxon>Bacteria</taxon>
        <taxon>Pseudomonadati</taxon>
        <taxon>Pseudomonadota</taxon>
        <taxon>Gammaproteobacteria</taxon>
        <taxon>Oceanospirillales</taxon>
        <taxon>Halomonadaceae</taxon>
        <taxon>Modicisalibacter</taxon>
    </lineage>
</organism>
<feature type="domain" description="Glucose/Sorbosone dehydrogenase" evidence="2">
    <location>
        <begin position="149"/>
        <end position="302"/>
    </location>
</feature>
<dbReference type="STRING" id="1121942.SAMN02745148_00310"/>
<feature type="chain" id="PRO_5012477112" evidence="1">
    <location>
        <begin position="32"/>
        <end position="418"/>
    </location>
</feature>
<protein>
    <submittedName>
        <fullName evidence="3">Glucose / Sorbosone dehydrogenase</fullName>
    </submittedName>
</protein>
<dbReference type="Proteomes" id="UP000184346">
    <property type="component" value="Unassembled WGS sequence"/>
</dbReference>
<keyword evidence="1" id="KW-0732">Signal</keyword>
<evidence type="ECO:0000313" key="3">
    <source>
        <dbReference type="EMBL" id="SHE38460.1"/>
    </source>
</evidence>
<dbReference type="RefSeq" id="WP_072819016.1">
    <property type="nucleotide sequence ID" value="NZ_FQUJ01000002.1"/>
</dbReference>
<dbReference type="AlphaFoldDB" id="A0A1M4T230"/>
<dbReference type="Gene3D" id="2.120.10.30">
    <property type="entry name" value="TolB, C-terminal domain"/>
    <property type="match status" value="1"/>
</dbReference>
<dbReference type="SUPFAM" id="SSF50952">
    <property type="entry name" value="Soluble quinoprotein glucose dehydrogenase"/>
    <property type="match status" value="1"/>
</dbReference>
<dbReference type="InterPro" id="IPR012938">
    <property type="entry name" value="Glc/Sorbosone_DH"/>
</dbReference>
<proteinExistence type="predicted"/>
<evidence type="ECO:0000313" key="4">
    <source>
        <dbReference type="Proteomes" id="UP000184346"/>
    </source>
</evidence>
<gene>
    <name evidence="3" type="ORF">SAMN02745148_00310</name>
</gene>
<feature type="signal peptide" evidence="1">
    <location>
        <begin position="1"/>
        <end position="31"/>
    </location>
</feature>
<dbReference type="OrthoDB" id="9770043at2"/>
<dbReference type="InterPro" id="IPR011041">
    <property type="entry name" value="Quinoprot_gluc/sorb_DH_b-prop"/>
</dbReference>
<evidence type="ECO:0000259" key="2">
    <source>
        <dbReference type="Pfam" id="PF07995"/>
    </source>
</evidence>
<keyword evidence="4" id="KW-1185">Reference proteome</keyword>
<evidence type="ECO:0000256" key="1">
    <source>
        <dbReference type="SAM" id="SignalP"/>
    </source>
</evidence>
<dbReference type="PANTHER" id="PTHR33546:SF1">
    <property type="entry name" value="LARGE, MULTIFUNCTIONAL SECRETED PROTEIN"/>
    <property type="match status" value="1"/>
</dbReference>
<dbReference type="Pfam" id="PF07995">
    <property type="entry name" value="GSDH"/>
    <property type="match status" value="1"/>
</dbReference>
<dbReference type="InterPro" id="IPR011042">
    <property type="entry name" value="6-blade_b-propeller_TolB-like"/>
</dbReference>
<sequence>MRISFHSVQDPVLVALAMSILALALSSTARAQPGEELNRVDVAGTSHQLSAPPGATVTKLVDLEAPRLITLGRNGEMFIGSDADKVYRLTPPYQDAQVLVRLEDYPHSVAQRDDKLYVATTDALLVADYQPGGTLASGDFESLARIPGGGGHNSRTLVVGPDDRLYLSLGIQGNCSDQYIGEDYRFENRRGGIMVLDESGETPRWQPYATGLRNPIGLAWDHQGTLYATNNGPDHWGYEEPREVLVRAEQGSFFGMPWFQWVDGQYRQDDCIAGESPRPASEINTPVATFPARSAPMGLDFVPEGSELGLDAAAAVHGSWATKPRGGASGDPATRREPLIAGITLTGPDSGRIQTLLTGFQDAQGNRWARPVGIVFTEDGVLYFTSDTGETGLYRVTFEEGEMPMGALLSKPDDKRGE</sequence>
<name>A0A1M4T230_9GAMM</name>